<dbReference type="AlphaFoldDB" id="A0A1Q9EYR4"/>
<reference evidence="1 2" key="1">
    <citation type="submission" date="2016-02" db="EMBL/GenBank/DDBJ databases">
        <title>Genome analysis of coral dinoflagellate symbionts highlights evolutionary adaptations to a symbiotic lifestyle.</title>
        <authorList>
            <person name="Aranda M."/>
            <person name="Li Y."/>
            <person name="Liew Y.J."/>
            <person name="Baumgarten S."/>
            <person name="Simakov O."/>
            <person name="Wilson M."/>
            <person name="Piel J."/>
            <person name="Ashoor H."/>
            <person name="Bougouffa S."/>
            <person name="Bajic V.B."/>
            <person name="Ryu T."/>
            <person name="Ravasi T."/>
            <person name="Bayer T."/>
            <person name="Micklem G."/>
            <person name="Kim H."/>
            <person name="Bhak J."/>
            <person name="Lajeunesse T.C."/>
            <person name="Voolstra C.R."/>
        </authorList>
    </citation>
    <scope>NUCLEOTIDE SEQUENCE [LARGE SCALE GENOMIC DNA]</scope>
    <source>
        <strain evidence="1 2">CCMP2467</strain>
    </source>
</reference>
<accession>A0A1Q9EYR4</accession>
<keyword evidence="2" id="KW-1185">Reference proteome</keyword>
<name>A0A1Q9EYR4_SYMMI</name>
<evidence type="ECO:0000313" key="2">
    <source>
        <dbReference type="Proteomes" id="UP000186817"/>
    </source>
</evidence>
<proteinExistence type="predicted"/>
<protein>
    <submittedName>
        <fullName evidence="1">Autophagy-related protein 8</fullName>
    </submittedName>
</protein>
<dbReference type="EMBL" id="LSRX01000040">
    <property type="protein sequence ID" value="OLQ12597.1"/>
    <property type="molecule type" value="Genomic_DNA"/>
</dbReference>
<gene>
    <name evidence="1" type="primary">ATG8</name>
    <name evidence="1" type="ORF">AK812_SmicGene3463</name>
</gene>
<organism evidence="1 2">
    <name type="scientific">Symbiodinium microadriaticum</name>
    <name type="common">Dinoflagellate</name>
    <name type="synonym">Zooxanthella microadriatica</name>
    <dbReference type="NCBI Taxonomy" id="2951"/>
    <lineage>
        <taxon>Eukaryota</taxon>
        <taxon>Sar</taxon>
        <taxon>Alveolata</taxon>
        <taxon>Dinophyceae</taxon>
        <taxon>Suessiales</taxon>
        <taxon>Symbiodiniaceae</taxon>
        <taxon>Symbiodinium</taxon>
    </lineage>
</organism>
<dbReference type="Gene3D" id="3.10.20.90">
    <property type="entry name" value="Phosphatidylinositol 3-kinase Catalytic Subunit, Chain A, domain 1"/>
    <property type="match status" value="1"/>
</dbReference>
<sequence>MALFQTGFAQSTVRIRTLIDFHLITDHGNRFKFVAGKGPCGQLSIDTVCVVSLHGLHDVAEGRFPSSFETCEETVPFEKRAAEASRLPDWDFALSKYPDRVPVICEKDIHAPRTNLPEIEKSLGLNQSVCTADCGVPLCGEFKYIVHKHIQQAANGTGLAADQDRTELSSYMSLPDTVGTNISFYAQSREGVGGDHATLATAACVLFETTRLVVAFTRFASRPPCNPNLARTTALSSWSFEMKTPCI</sequence>
<dbReference type="Proteomes" id="UP000186817">
    <property type="component" value="Unassembled WGS sequence"/>
</dbReference>
<dbReference type="OrthoDB" id="6738456at2759"/>
<evidence type="ECO:0000313" key="1">
    <source>
        <dbReference type="EMBL" id="OLQ12597.1"/>
    </source>
</evidence>
<comment type="caution">
    <text evidence="1">The sequence shown here is derived from an EMBL/GenBank/DDBJ whole genome shotgun (WGS) entry which is preliminary data.</text>
</comment>